<evidence type="ECO:0000313" key="5">
    <source>
        <dbReference type="Proteomes" id="UP000051861"/>
    </source>
</evidence>
<evidence type="ECO:0000259" key="3">
    <source>
        <dbReference type="Pfam" id="PF00294"/>
    </source>
</evidence>
<dbReference type="SUPFAM" id="SSF53613">
    <property type="entry name" value="Ribokinase-like"/>
    <property type="match status" value="1"/>
</dbReference>
<feature type="domain" description="Carbohydrate kinase PfkB" evidence="3">
    <location>
        <begin position="35"/>
        <end position="312"/>
    </location>
</feature>
<dbReference type="Gene3D" id="3.40.1190.20">
    <property type="match status" value="1"/>
</dbReference>
<evidence type="ECO:0000256" key="1">
    <source>
        <dbReference type="ARBA" id="ARBA00022679"/>
    </source>
</evidence>
<protein>
    <recommendedName>
        <fullName evidence="3">Carbohydrate kinase PfkB domain-containing protein</fullName>
    </recommendedName>
</protein>
<dbReference type="PROSITE" id="PS00584">
    <property type="entry name" value="PFKB_KINASES_2"/>
    <property type="match status" value="1"/>
</dbReference>
<organism evidence="4 5">
    <name type="scientific">candidate division WOR-1 bacterium DG_54_3</name>
    <dbReference type="NCBI Taxonomy" id="1703775"/>
    <lineage>
        <taxon>Bacteria</taxon>
        <taxon>Bacillati</taxon>
        <taxon>Saganbacteria</taxon>
    </lineage>
</organism>
<dbReference type="InterPro" id="IPR011611">
    <property type="entry name" value="PfkB_dom"/>
</dbReference>
<gene>
    <name evidence="4" type="ORF">AMJ44_15075</name>
</gene>
<sequence>MVRSNSSDKIEFDCIGFGMNAVDYLSILDPYPGLDEKVEVIESSMQGGGPVPTAMVTLAKLGSKVAYVGKIGDDAEGRFVKAELGKEGVNTDYVIIDRTSKTSQAFIWVDKNTGKRTVALDKTRSNHIEISELKFIDSITTKFLHIDARKPEVDIFLSKWAKKLGAKVSLDVGSLRSGVEHEFCILRSVFAFVDHLIVSKRFACGFTRLSDPFSACKELLEKGFEIVVVTIGEDGCICGSPRGFTKSGAEDEIFHSPGFPVKVVDTTGAGDVFHGAFIYGLLQKWDLKKTARFACATAAMKCRKLGGRAGIPNLAEAIDFIKSFKGTM</sequence>
<evidence type="ECO:0000256" key="2">
    <source>
        <dbReference type="ARBA" id="ARBA00022777"/>
    </source>
</evidence>
<dbReference type="AlphaFoldDB" id="A0A0S7XKA3"/>
<accession>A0A0S7XKA3</accession>
<dbReference type="PANTHER" id="PTHR42774:SF3">
    <property type="entry name" value="KETOHEXOKINASE"/>
    <property type="match status" value="1"/>
</dbReference>
<dbReference type="Pfam" id="PF00294">
    <property type="entry name" value="PfkB"/>
    <property type="match status" value="1"/>
</dbReference>
<dbReference type="InterPro" id="IPR029056">
    <property type="entry name" value="Ribokinase-like"/>
</dbReference>
<proteinExistence type="predicted"/>
<dbReference type="InterPro" id="IPR052562">
    <property type="entry name" value="Ketohexokinase-related"/>
</dbReference>
<dbReference type="PANTHER" id="PTHR42774">
    <property type="entry name" value="PHOSPHOTRANSFERASE SYSTEM TRANSPORT PROTEIN"/>
    <property type="match status" value="1"/>
</dbReference>
<keyword evidence="1" id="KW-0808">Transferase</keyword>
<dbReference type="Proteomes" id="UP000051861">
    <property type="component" value="Unassembled WGS sequence"/>
</dbReference>
<evidence type="ECO:0000313" key="4">
    <source>
        <dbReference type="EMBL" id="KPJ62804.1"/>
    </source>
</evidence>
<name>A0A0S7XKA3_UNCSA</name>
<dbReference type="GO" id="GO:0016301">
    <property type="term" value="F:kinase activity"/>
    <property type="evidence" value="ECO:0007669"/>
    <property type="project" value="UniProtKB-KW"/>
</dbReference>
<keyword evidence="2" id="KW-0418">Kinase</keyword>
<dbReference type="InterPro" id="IPR002173">
    <property type="entry name" value="Carboh/pur_kinase_PfkB_CS"/>
</dbReference>
<comment type="caution">
    <text evidence="4">The sequence shown here is derived from an EMBL/GenBank/DDBJ whole genome shotgun (WGS) entry which is preliminary data.</text>
</comment>
<reference evidence="4 5" key="1">
    <citation type="journal article" date="2015" name="Microbiome">
        <title>Genomic resolution of linkages in carbon, nitrogen, and sulfur cycling among widespread estuary sediment bacteria.</title>
        <authorList>
            <person name="Baker B.J."/>
            <person name="Lazar C.S."/>
            <person name="Teske A.P."/>
            <person name="Dick G.J."/>
        </authorList>
    </citation>
    <scope>NUCLEOTIDE SEQUENCE [LARGE SCALE GENOMIC DNA]</scope>
    <source>
        <strain evidence="4">DG_54_3</strain>
    </source>
</reference>
<dbReference type="EMBL" id="LIZX01000255">
    <property type="protein sequence ID" value="KPJ62804.1"/>
    <property type="molecule type" value="Genomic_DNA"/>
</dbReference>